<proteinExistence type="predicted"/>
<dbReference type="EMBL" id="CP096649">
    <property type="protein sequence ID" value="UQK59059.1"/>
    <property type="molecule type" value="Genomic_DNA"/>
</dbReference>
<dbReference type="AlphaFoldDB" id="A0A9E7DJN6"/>
<keyword evidence="2" id="KW-0732">Signal</keyword>
<keyword evidence="1" id="KW-0175">Coiled coil</keyword>
<reference evidence="3" key="1">
    <citation type="submission" date="2022-04" db="EMBL/GenBank/DDBJ databases">
        <title>Complete genome sequences of Ezakiella coagulans and Fenollaria massiliensis.</title>
        <authorList>
            <person name="France M.T."/>
            <person name="Clifford J."/>
            <person name="Narina S."/>
            <person name="Rutt L."/>
            <person name="Ravel J."/>
        </authorList>
    </citation>
    <scope>NUCLEOTIDE SEQUENCE</scope>
    <source>
        <strain evidence="3">C0061C2</strain>
    </source>
</reference>
<protein>
    <submittedName>
        <fullName evidence="3">cAMP factor family pore-forming toxin</fullName>
    </submittedName>
</protein>
<dbReference type="KEGG" id="fms:M1R53_07405"/>
<evidence type="ECO:0000313" key="3">
    <source>
        <dbReference type="EMBL" id="UQK59059.1"/>
    </source>
</evidence>
<dbReference type="Proteomes" id="UP000831151">
    <property type="component" value="Chromosome"/>
</dbReference>
<keyword evidence="4" id="KW-1185">Reference proteome</keyword>
<name>A0A9E7DJN6_9FIRM</name>
<organism evidence="3 4">
    <name type="scientific">Fenollaria massiliensis</name>
    <dbReference type="NCBI Taxonomy" id="938288"/>
    <lineage>
        <taxon>Bacteria</taxon>
        <taxon>Bacillati</taxon>
        <taxon>Bacillota</taxon>
        <taxon>Clostridia</taxon>
        <taxon>Eubacteriales</taxon>
        <taxon>Fenollaria</taxon>
    </lineage>
</organism>
<sequence length="338" mass="38282">MKKLMTIFLALLLMFNTVLTTVASAKIVNDDEAAIGEDDLDIEVNDLEVYKRQVQAIRDEAKDITPHNKTNREMLENFNAKTDELEANIENSYAPEAVGGIGMGFAQIYDLSSIPQRLMLVGRLCVAMRFATTALRYKVDQAHVEIAEYVFQGLVIAVSPFHTVDDMKAYMAEFEALKAKLIGYPDLTPNDTANLYVRSDLDHKLVKARALYRTDLKEAPQYVLDDLNKVIREVTSIRLRPQSLVKEIYEASDMLDAAVGKAIAQLQNDHRITSTERSDLREHRNLARKARMNGDKRKELGDAIDLANKLILQRRASSRQVQELIDTIRMLLDMGPRN</sequence>
<dbReference type="InterPro" id="IPR010860">
    <property type="entry name" value="CAMP_factor"/>
</dbReference>
<feature type="chain" id="PRO_5039571578" evidence="2">
    <location>
        <begin position="26"/>
        <end position="338"/>
    </location>
</feature>
<evidence type="ECO:0000313" key="4">
    <source>
        <dbReference type="Proteomes" id="UP000831151"/>
    </source>
</evidence>
<dbReference type="Pfam" id="PF07373">
    <property type="entry name" value="CAMP_factor"/>
    <property type="match status" value="1"/>
</dbReference>
<accession>A0A9E7DJN6</accession>
<gene>
    <name evidence="3" type="ORF">M1R53_07405</name>
</gene>
<feature type="signal peptide" evidence="2">
    <location>
        <begin position="1"/>
        <end position="25"/>
    </location>
</feature>
<dbReference type="RefSeq" id="WP_249242579.1">
    <property type="nucleotide sequence ID" value="NZ_CP096649.1"/>
</dbReference>
<evidence type="ECO:0000256" key="2">
    <source>
        <dbReference type="SAM" id="SignalP"/>
    </source>
</evidence>
<feature type="coiled-coil region" evidence="1">
    <location>
        <begin position="40"/>
        <end position="88"/>
    </location>
</feature>
<evidence type="ECO:0000256" key="1">
    <source>
        <dbReference type="SAM" id="Coils"/>
    </source>
</evidence>